<dbReference type="InterPro" id="IPR050361">
    <property type="entry name" value="MPP/UQCRC_Complex"/>
</dbReference>
<evidence type="ECO:0000259" key="2">
    <source>
        <dbReference type="Pfam" id="PF05193"/>
    </source>
</evidence>
<dbReference type="EMBL" id="BAABJZ010000092">
    <property type="protein sequence ID" value="GAA4894200.1"/>
    <property type="molecule type" value="Genomic_DNA"/>
</dbReference>
<dbReference type="PANTHER" id="PTHR11851">
    <property type="entry name" value="METALLOPROTEASE"/>
    <property type="match status" value="1"/>
</dbReference>
<dbReference type="SUPFAM" id="SSF63411">
    <property type="entry name" value="LuxS/MPP-like metallohydrolase"/>
    <property type="match status" value="2"/>
</dbReference>
<dbReference type="PANTHER" id="PTHR11851:SF224">
    <property type="entry name" value="PROCESSING PROTEASE"/>
    <property type="match status" value="1"/>
</dbReference>
<proteinExistence type="predicted"/>
<accession>A0ABP9F5U7</accession>
<dbReference type="InterPro" id="IPR011249">
    <property type="entry name" value="Metalloenz_LuxS/M16"/>
</dbReference>
<dbReference type="Pfam" id="PF00675">
    <property type="entry name" value="Peptidase_M16"/>
    <property type="match status" value="1"/>
</dbReference>
<feature type="domain" description="Peptidase M16 N-terminal" evidence="1">
    <location>
        <begin position="73"/>
        <end position="202"/>
    </location>
</feature>
<dbReference type="InterPro" id="IPR007863">
    <property type="entry name" value="Peptidase_M16_C"/>
</dbReference>
<keyword evidence="4" id="KW-1185">Reference proteome</keyword>
<organism evidence="3 4">
    <name type="scientific">Ferrimonas pelagia</name>
    <dbReference type="NCBI Taxonomy" id="1177826"/>
    <lineage>
        <taxon>Bacteria</taxon>
        <taxon>Pseudomonadati</taxon>
        <taxon>Pseudomonadota</taxon>
        <taxon>Gammaproteobacteria</taxon>
        <taxon>Alteromonadales</taxon>
        <taxon>Ferrimonadaceae</taxon>
        <taxon>Ferrimonas</taxon>
    </lineage>
</organism>
<evidence type="ECO:0000259" key="1">
    <source>
        <dbReference type="Pfam" id="PF00675"/>
    </source>
</evidence>
<dbReference type="RefSeq" id="WP_345336172.1">
    <property type="nucleotide sequence ID" value="NZ_BAABJZ010000092.1"/>
</dbReference>
<dbReference type="Proteomes" id="UP001499988">
    <property type="component" value="Unassembled WGS sequence"/>
</dbReference>
<comment type="caution">
    <text evidence="3">The sequence shown here is derived from an EMBL/GenBank/DDBJ whole genome shotgun (WGS) entry which is preliminary data.</text>
</comment>
<feature type="domain" description="Peptidase M16 C-terminal" evidence="2">
    <location>
        <begin position="217"/>
        <end position="390"/>
    </location>
</feature>
<sequence length="484" mass="52560">MKHWMMALTVATLAGCASTQAPKGASDVNVDAEFVVPQLAAAGPAFRLPEYETLVLDNGLTVYLMANSKVPLLTATAVVRAGAVNDSEPGTAALTAEGLLLGTSETDKRALEQTIEGLGASIQAHSGKEGTQISAKFMSKDLETMLPLLAEVLIQPDFPRDEVEKARQRYLAMLDQQKESPRQVVNYYFDSLLYGQHPYANASVGDADAIAALDAFDLKLFHGSWYQPRNTALILSGDFERDEVLALVQRSFGRWRDGDTPTPPDLTRAVTHADGARVLLVDKPDARETTFLIGGAGIARTDPDYVSLQVINTILGGRFTSWLNDALRVNAGLTYGARSGFRPLGQHGSFAISTFTATETTQAALDLALETYQKLWSQGLDQATLDSAKAYVKGQYPPKFETADQLGAQLASMHLYGMGPEQINRFQAEVDALTLDKAQALIERHFPKDNLQFVLIGQAEAIRKLAQGYGEVTEVAITEPGFRF</sequence>
<dbReference type="InterPro" id="IPR011765">
    <property type="entry name" value="Pept_M16_N"/>
</dbReference>
<dbReference type="Gene3D" id="3.30.830.10">
    <property type="entry name" value="Metalloenzyme, LuxS/M16 peptidase-like"/>
    <property type="match status" value="2"/>
</dbReference>
<dbReference type="PROSITE" id="PS51257">
    <property type="entry name" value="PROKAR_LIPOPROTEIN"/>
    <property type="match status" value="1"/>
</dbReference>
<evidence type="ECO:0000313" key="4">
    <source>
        <dbReference type="Proteomes" id="UP001499988"/>
    </source>
</evidence>
<protein>
    <submittedName>
        <fullName evidence="3">Pitrilysin family protein</fullName>
    </submittedName>
</protein>
<name>A0ABP9F5U7_9GAMM</name>
<dbReference type="Pfam" id="PF05193">
    <property type="entry name" value="Peptidase_M16_C"/>
    <property type="match status" value="1"/>
</dbReference>
<evidence type="ECO:0000313" key="3">
    <source>
        <dbReference type="EMBL" id="GAA4894200.1"/>
    </source>
</evidence>
<reference evidence="4" key="1">
    <citation type="journal article" date="2019" name="Int. J. Syst. Evol. Microbiol.">
        <title>The Global Catalogue of Microorganisms (GCM) 10K type strain sequencing project: providing services to taxonomists for standard genome sequencing and annotation.</title>
        <authorList>
            <consortium name="The Broad Institute Genomics Platform"/>
            <consortium name="The Broad Institute Genome Sequencing Center for Infectious Disease"/>
            <person name="Wu L."/>
            <person name="Ma J."/>
        </authorList>
    </citation>
    <scope>NUCLEOTIDE SEQUENCE [LARGE SCALE GENOMIC DNA]</scope>
    <source>
        <strain evidence="4">JCM 18401</strain>
    </source>
</reference>
<gene>
    <name evidence="3" type="ORF">GCM10023333_29180</name>
</gene>